<reference evidence="3 4" key="1">
    <citation type="submission" date="2015-01" db="EMBL/GenBank/DDBJ databases">
        <title>Genome sequence of the beneficial rhizobacterium Pseudomonas fluorescens 2-79.</title>
        <authorList>
            <person name="Thuermer A."/>
            <person name="Daniel R."/>
        </authorList>
    </citation>
    <scope>NUCLEOTIDE SEQUENCE [LARGE SCALE GENOMIC DNA]</scope>
    <source>
        <strain evidence="3 4">2-79</strain>
    </source>
</reference>
<organism evidence="3 4">
    <name type="scientific">Pseudomonas fluorescens</name>
    <dbReference type="NCBI Taxonomy" id="294"/>
    <lineage>
        <taxon>Bacteria</taxon>
        <taxon>Pseudomonadati</taxon>
        <taxon>Pseudomonadota</taxon>
        <taxon>Gammaproteobacteria</taxon>
        <taxon>Pseudomonadales</taxon>
        <taxon>Pseudomonadaceae</taxon>
        <taxon>Pseudomonas</taxon>
    </lineage>
</organism>
<keyword evidence="1" id="KW-0472">Membrane</keyword>
<feature type="domain" description="Glycosyltransferase 2-like" evidence="2">
    <location>
        <begin position="13"/>
        <end position="176"/>
    </location>
</feature>
<dbReference type="EC" id="2.4.-.-" evidence="3"/>
<dbReference type="Pfam" id="PF00535">
    <property type="entry name" value="Glycos_transf_2"/>
    <property type="match status" value="1"/>
</dbReference>
<keyword evidence="1" id="KW-1003">Cell membrane</keyword>
<dbReference type="GO" id="GO:0016758">
    <property type="term" value="F:hexosyltransferase activity"/>
    <property type="evidence" value="ECO:0007669"/>
    <property type="project" value="UniProtKB-ARBA"/>
</dbReference>
<sequence>MNISSRKGAIKVSVCVLTYNQASYIEQCVLSLVNQVTDFDFEVIVGDDCSTDGTSDVLRNLAELHPGTVKAVIHSKNIGVTENYLRVHAMASGTYIAHLDGDDYALPGKLQAQSDFLDANPGYNIVWHRMFIENPKTEVVAEDLIEFDKLHNSFTRSDLFRYITIGMNSSKMYRSSVRDIILPSFPLLDYFANVEQIGDGYAGFVGSQPLGVYRAGIGIASSGSKTKVLLVESFYYFMKKYKASASDISVSISFLFVAALKNRRFVECKLFFPVFIKSFRLSTIPKLWRARKMISMLRIPDSIKSK</sequence>
<dbReference type="AlphaFoldDB" id="A0A0D0TQR7"/>
<dbReference type="Proteomes" id="UP000032210">
    <property type="component" value="Unassembled WGS sequence"/>
</dbReference>
<proteinExistence type="predicted"/>
<dbReference type="InterPro" id="IPR001173">
    <property type="entry name" value="Glyco_trans_2-like"/>
</dbReference>
<dbReference type="InterPro" id="IPR029044">
    <property type="entry name" value="Nucleotide-diphossugar_trans"/>
</dbReference>
<keyword evidence="3" id="KW-0328">Glycosyltransferase</keyword>
<keyword evidence="1" id="KW-0997">Cell inner membrane</keyword>
<dbReference type="PATRIC" id="fig|294.125.peg.1349"/>
<dbReference type="SUPFAM" id="SSF53448">
    <property type="entry name" value="Nucleotide-diphospho-sugar transferases"/>
    <property type="match status" value="1"/>
</dbReference>
<keyword evidence="3" id="KW-0808">Transferase</keyword>
<comment type="caution">
    <text evidence="3">The sequence shown here is derived from an EMBL/GenBank/DDBJ whole genome shotgun (WGS) entry which is preliminary data.</text>
</comment>
<evidence type="ECO:0000313" key="3">
    <source>
        <dbReference type="EMBL" id="KIR23160.1"/>
    </source>
</evidence>
<dbReference type="RefSeq" id="WP_235387817.1">
    <property type="nucleotide sequence ID" value="NZ_JXCQ01000008.1"/>
</dbReference>
<dbReference type="PANTHER" id="PTHR22916">
    <property type="entry name" value="GLYCOSYLTRANSFERASE"/>
    <property type="match status" value="1"/>
</dbReference>
<evidence type="ECO:0000259" key="2">
    <source>
        <dbReference type="Pfam" id="PF00535"/>
    </source>
</evidence>
<dbReference type="PANTHER" id="PTHR22916:SF71">
    <property type="entry name" value="GLYCOSYL TRANSFERASE"/>
    <property type="match status" value="1"/>
</dbReference>
<dbReference type="Gene3D" id="3.90.550.10">
    <property type="entry name" value="Spore Coat Polysaccharide Biosynthesis Protein SpsA, Chain A"/>
    <property type="match status" value="1"/>
</dbReference>
<dbReference type="EMBL" id="JXCQ01000008">
    <property type="protein sequence ID" value="KIR23160.1"/>
    <property type="molecule type" value="Genomic_DNA"/>
</dbReference>
<protein>
    <submittedName>
        <fullName evidence="3">EpsE_2 protein</fullName>
        <ecNumber evidence="3">2.4.-.-</ecNumber>
    </submittedName>
</protein>
<evidence type="ECO:0000313" key="4">
    <source>
        <dbReference type="Proteomes" id="UP000032210"/>
    </source>
</evidence>
<name>A0A0D0TQR7_PSEFL</name>
<accession>A0A0D0TQR7</accession>
<evidence type="ECO:0000256" key="1">
    <source>
        <dbReference type="ARBA" id="ARBA00022519"/>
    </source>
</evidence>
<gene>
    <name evidence="3" type="primary">epsE_2</name>
    <name evidence="3" type="ORF">PFLU3_13130</name>
</gene>